<evidence type="ECO:0000313" key="3">
    <source>
        <dbReference type="EMBL" id="CAL4789257.1"/>
    </source>
</evidence>
<feature type="signal peptide" evidence="1">
    <location>
        <begin position="1"/>
        <end position="21"/>
    </location>
</feature>
<dbReference type="Proteomes" id="UP001152797">
    <property type="component" value="Unassembled WGS sequence"/>
</dbReference>
<comment type="caution">
    <text evidence="2">The sequence shown here is derived from an EMBL/GenBank/DDBJ whole genome shotgun (WGS) entry which is preliminary data.</text>
</comment>
<feature type="chain" id="PRO_5043272711" evidence="1">
    <location>
        <begin position="22"/>
        <end position="147"/>
    </location>
</feature>
<evidence type="ECO:0000313" key="4">
    <source>
        <dbReference type="Proteomes" id="UP001152797"/>
    </source>
</evidence>
<dbReference type="EMBL" id="CAMXCT010003013">
    <property type="protein sequence ID" value="CAI4001945.1"/>
    <property type="molecule type" value="Genomic_DNA"/>
</dbReference>
<name>A0A9P1G8V1_9DINO</name>
<evidence type="ECO:0000256" key="1">
    <source>
        <dbReference type="SAM" id="SignalP"/>
    </source>
</evidence>
<proteinExistence type="predicted"/>
<keyword evidence="1" id="KW-0732">Signal</keyword>
<reference evidence="3 4" key="2">
    <citation type="submission" date="2024-05" db="EMBL/GenBank/DDBJ databases">
        <authorList>
            <person name="Chen Y."/>
            <person name="Shah S."/>
            <person name="Dougan E. K."/>
            <person name="Thang M."/>
            <person name="Chan C."/>
        </authorList>
    </citation>
    <scope>NUCLEOTIDE SEQUENCE [LARGE SCALE GENOMIC DNA]</scope>
</reference>
<dbReference type="EMBL" id="CAMXCT030003013">
    <property type="protein sequence ID" value="CAL4789257.1"/>
    <property type="molecule type" value="Genomic_DNA"/>
</dbReference>
<dbReference type="OrthoDB" id="46055at2759"/>
<keyword evidence="4" id="KW-1185">Reference proteome</keyword>
<organism evidence="2">
    <name type="scientific">Cladocopium goreaui</name>
    <dbReference type="NCBI Taxonomy" id="2562237"/>
    <lineage>
        <taxon>Eukaryota</taxon>
        <taxon>Sar</taxon>
        <taxon>Alveolata</taxon>
        <taxon>Dinophyceae</taxon>
        <taxon>Suessiales</taxon>
        <taxon>Symbiodiniaceae</taxon>
        <taxon>Cladocopium</taxon>
    </lineage>
</organism>
<gene>
    <name evidence="2" type="ORF">C1SCF055_LOCUS27935</name>
</gene>
<dbReference type="AlphaFoldDB" id="A0A9P1G8V1"/>
<reference evidence="2" key="1">
    <citation type="submission" date="2022-10" db="EMBL/GenBank/DDBJ databases">
        <authorList>
            <person name="Chen Y."/>
            <person name="Dougan E. K."/>
            <person name="Chan C."/>
            <person name="Rhodes N."/>
            <person name="Thang M."/>
        </authorList>
    </citation>
    <scope>NUCLEOTIDE SEQUENCE</scope>
</reference>
<protein>
    <submittedName>
        <fullName evidence="3">Canalicular multispecific organic anion transporter 1</fullName>
    </submittedName>
</protein>
<evidence type="ECO:0000313" key="2">
    <source>
        <dbReference type="EMBL" id="CAI4001945.1"/>
    </source>
</evidence>
<dbReference type="EMBL" id="CAMXCT020003013">
    <property type="protein sequence ID" value="CAL1155320.1"/>
    <property type="molecule type" value="Genomic_DNA"/>
</dbReference>
<accession>A0A9P1G8V1</accession>
<sequence>MSTLARAVATVAVLSLLQSLALPWIPGATGVRSQRCSALHMLRALPVDSPKVLPSDEALAESLRRRQEELKKEQPRRYLVQTQRGFLNVHSEPGDPYRSDNVVGRLFEGDIVIGIQEQDQWLLHEAGGWSIRFHGGFEWLKLLDGDG</sequence>